<keyword evidence="3" id="KW-1185">Reference proteome</keyword>
<dbReference type="Proteomes" id="UP001295684">
    <property type="component" value="Unassembled WGS sequence"/>
</dbReference>
<proteinExistence type="predicted"/>
<organism evidence="2 3">
    <name type="scientific">Euplotes crassus</name>
    <dbReference type="NCBI Taxonomy" id="5936"/>
    <lineage>
        <taxon>Eukaryota</taxon>
        <taxon>Sar</taxon>
        <taxon>Alveolata</taxon>
        <taxon>Ciliophora</taxon>
        <taxon>Intramacronucleata</taxon>
        <taxon>Spirotrichea</taxon>
        <taxon>Hypotrichia</taxon>
        <taxon>Euplotida</taxon>
        <taxon>Euplotidae</taxon>
        <taxon>Moneuplotes</taxon>
    </lineage>
</organism>
<dbReference type="AlphaFoldDB" id="A0AAD1UK68"/>
<evidence type="ECO:0000256" key="1">
    <source>
        <dbReference type="SAM" id="MobiDB-lite"/>
    </source>
</evidence>
<gene>
    <name evidence="2" type="ORF">ECRASSUSDP1_LOCUS10059</name>
</gene>
<dbReference type="EMBL" id="CAMPGE010009905">
    <property type="protein sequence ID" value="CAI2368763.1"/>
    <property type="molecule type" value="Genomic_DNA"/>
</dbReference>
<comment type="caution">
    <text evidence="2">The sequence shown here is derived from an EMBL/GenBank/DDBJ whole genome shotgun (WGS) entry which is preliminary data.</text>
</comment>
<sequence length="391" mass="44986">MINPISEMRNPIYLMNKIPQEKEILFMKSKPNRPISRKSFEDELQRVKEKFSAYNNGMPRNLRISDIPGATSKRKIRSNVNKSMDLSLKTSDLNQKSEIRIQKPYEYGEQYREVTKRKFIKRPRMSNTSLDLDISDIPGASVKFTNFNKKIRNILAVDDIEGAQSGTKSMQYPQRIARRKESRYSNDPITGGPKYGNIQLIRYESENLSSFLKSNKDAMEERAPITRHTKERLRTKRLFRNRYANLSNFTMDWEENITTKGYKHPLGKNHTALDVYLRGGLNSKKNDILALKTQNNLNNLSNTSQNQSKESVLQGRTKLMNSLELGNSGSTLCMNSKPPMKKFYDKFKSNKGQSTANECYMNLAHNTLKYPGIVKNNSRNRNNSLGALSSV</sequence>
<reference evidence="2" key="1">
    <citation type="submission" date="2023-07" db="EMBL/GenBank/DDBJ databases">
        <authorList>
            <consortium name="AG Swart"/>
            <person name="Singh M."/>
            <person name="Singh A."/>
            <person name="Seah K."/>
            <person name="Emmerich C."/>
        </authorList>
    </citation>
    <scope>NUCLEOTIDE SEQUENCE</scope>
    <source>
        <strain evidence="2">DP1</strain>
    </source>
</reference>
<feature type="region of interest" description="Disordered" evidence="1">
    <location>
        <begin position="166"/>
        <end position="189"/>
    </location>
</feature>
<evidence type="ECO:0000313" key="2">
    <source>
        <dbReference type="EMBL" id="CAI2368763.1"/>
    </source>
</evidence>
<protein>
    <submittedName>
        <fullName evidence="2">Uncharacterized protein</fullName>
    </submittedName>
</protein>
<name>A0AAD1UK68_EUPCR</name>
<accession>A0AAD1UK68</accession>
<evidence type="ECO:0000313" key="3">
    <source>
        <dbReference type="Proteomes" id="UP001295684"/>
    </source>
</evidence>